<protein>
    <recommendedName>
        <fullName evidence="1">Outer membrane channel protein CpnT-like N-terminal domain-containing protein</fullName>
    </recommendedName>
</protein>
<reference evidence="2" key="2">
    <citation type="submission" date="2020-09" db="EMBL/GenBank/DDBJ databases">
        <authorList>
            <person name="Sun Q."/>
            <person name="Zhou Y."/>
        </authorList>
    </citation>
    <scope>NUCLEOTIDE SEQUENCE</scope>
    <source>
        <strain evidence="2">CGMCC 1.15152</strain>
    </source>
</reference>
<feature type="domain" description="Outer membrane channel protein CpnT-like N-terminal" evidence="1">
    <location>
        <begin position="11"/>
        <end position="135"/>
    </location>
</feature>
<accession>A0A917DC56</accession>
<dbReference type="EMBL" id="BMHO01000001">
    <property type="protein sequence ID" value="GGD25736.1"/>
    <property type="molecule type" value="Genomic_DNA"/>
</dbReference>
<proteinExistence type="predicted"/>
<reference evidence="2" key="1">
    <citation type="journal article" date="2014" name="Int. J. Syst. Evol. Microbiol.">
        <title>Complete genome sequence of Corynebacterium casei LMG S-19264T (=DSM 44701T), isolated from a smear-ripened cheese.</title>
        <authorList>
            <consortium name="US DOE Joint Genome Institute (JGI-PGF)"/>
            <person name="Walter F."/>
            <person name="Albersmeier A."/>
            <person name="Kalinowski J."/>
            <person name="Ruckert C."/>
        </authorList>
    </citation>
    <scope>NUCLEOTIDE SEQUENCE</scope>
    <source>
        <strain evidence="2">CGMCC 1.15152</strain>
    </source>
</reference>
<dbReference type="InterPro" id="IPR057746">
    <property type="entry name" value="CpnT-like_N"/>
</dbReference>
<dbReference type="SUPFAM" id="SSF140453">
    <property type="entry name" value="EsxAB dimer-like"/>
    <property type="match status" value="1"/>
</dbReference>
<gene>
    <name evidence="2" type="ORF">GCM10010915_02210</name>
</gene>
<evidence type="ECO:0000313" key="2">
    <source>
        <dbReference type="EMBL" id="GGD25736.1"/>
    </source>
</evidence>
<dbReference type="InterPro" id="IPR036689">
    <property type="entry name" value="ESAT-6-like_sf"/>
</dbReference>
<organism evidence="2 3">
    <name type="scientific">Microbacterium faecale</name>
    <dbReference type="NCBI Taxonomy" id="1804630"/>
    <lineage>
        <taxon>Bacteria</taxon>
        <taxon>Bacillati</taxon>
        <taxon>Actinomycetota</taxon>
        <taxon>Actinomycetes</taxon>
        <taxon>Micrococcales</taxon>
        <taxon>Microbacteriaceae</taxon>
        <taxon>Microbacterium</taxon>
    </lineage>
</organism>
<evidence type="ECO:0000313" key="3">
    <source>
        <dbReference type="Proteomes" id="UP000633205"/>
    </source>
</evidence>
<dbReference type="Proteomes" id="UP000633205">
    <property type="component" value="Unassembled WGS sequence"/>
</dbReference>
<dbReference type="Pfam" id="PF25547">
    <property type="entry name" value="WXG100_2"/>
    <property type="match status" value="1"/>
</dbReference>
<comment type="caution">
    <text evidence="2">The sequence shown here is derived from an EMBL/GenBank/DDBJ whole genome shotgun (WGS) entry which is preliminary data.</text>
</comment>
<evidence type="ECO:0000259" key="1">
    <source>
        <dbReference type="Pfam" id="PF25547"/>
    </source>
</evidence>
<dbReference type="AlphaFoldDB" id="A0A917DC56"/>
<keyword evidence="3" id="KW-1185">Reference proteome</keyword>
<name>A0A917DC56_9MICO</name>
<dbReference type="Gene3D" id="1.10.287.1060">
    <property type="entry name" value="ESAT-6-like"/>
    <property type="match status" value="1"/>
</dbReference>
<sequence length="236" mass="25392">MAVMLPDELVWVLQKLGFEWPDVDEDELRRGAEIVRTFSSDMDTIIQSVDRKMNGDLTASMRGQTGPAYVSAWNTNRSQNLQKMLDLLDPAATGIDAAATGVTALKTKVIIEVTTTLIQLIPLLAGGPFTAAGAAGLIIVKKRLMNVVFDLAIEQVLAQVLPMVIEPMMNELPAIIDAVLDHPLVEANVGDSDEFYADLEALETAEAEMETSSADVSTVTQTFLADLSSLDLGGDV</sequence>